<protein>
    <submittedName>
        <fullName evidence="1">Uncharacterized protein</fullName>
    </submittedName>
</protein>
<sequence length="20" mass="2242">MLDKIIIDSFLFGTNSVSLK</sequence>
<evidence type="ECO:0000313" key="1">
    <source>
        <dbReference type="EMBL" id="JAH84380.1"/>
    </source>
</evidence>
<dbReference type="AlphaFoldDB" id="A0A0E9W487"/>
<reference evidence="1" key="1">
    <citation type="submission" date="2014-11" db="EMBL/GenBank/DDBJ databases">
        <authorList>
            <person name="Amaro Gonzalez C."/>
        </authorList>
    </citation>
    <scope>NUCLEOTIDE SEQUENCE</scope>
</reference>
<accession>A0A0E9W487</accession>
<dbReference type="EMBL" id="GBXM01024197">
    <property type="protein sequence ID" value="JAH84380.1"/>
    <property type="molecule type" value="Transcribed_RNA"/>
</dbReference>
<name>A0A0E9W487_ANGAN</name>
<proteinExistence type="predicted"/>
<reference evidence="1" key="2">
    <citation type="journal article" date="2015" name="Fish Shellfish Immunol.">
        <title>Early steps in the European eel (Anguilla anguilla)-Vibrio vulnificus interaction in the gills: Role of the RtxA13 toxin.</title>
        <authorList>
            <person name="Callol A."/>
            <person name="Pajuelo D."/>
            <person name="Ebbesson L."/>
            <person name="Teles M."/>
            <person name="MacKenzie S."/>
            <person name="Amaro C."/>
        </authorList>
    </citation>
    <scope>NUCLEOTIDE SEQUENCE</scope>
</reference>
<organism evidence="1">
    <name type="scientific">Anguilla anguilla</name>
    <name type="common">European freshwater eel</name>
    <name type="synonym">Muraena anguilla</name>
    <dbReference type="NCBI Taxonomy" id="7936"/>
    <lineage>
        <taxon>Eukaryota</taxon>
        <taxon>Metazoa</taxon>
        <taxon>Chordata</taxon>
        <taxon>Craniata</taxon>
        <taxon>Vertebrata</taxon>
        <taxon>Euteleostomi</taxon>
        <taxon>Actinopterygii</taxon>
        <taxon>Neopterygii</taxon>
        <taxon>Teleostei</taxon>
        <taxon>Anguilliformes</taxon>
        <taxon>Anguillidae</taxon>
        <taxon>Anguilla</taxon>
    </lineage>
</organism>